<dbReference type="CDD" id="cd23955">
    <property type="entry name" value="UBCc_invertebrate"/>
    <property type="match status" value="1"/>
</dbReference>
<dbReference type="SMART" id="SM00256">
    <property type="entry name" value="FBOX"/>
    <property type="match status" value="1"/>
</dbReference>
<organism evidence="4 5">
    <name type="scientific">Naegleria fowleri</name>
    <name type="common">Brain eating amoeba</name>
    <dbReference type="NCBI Taxonomy" id="5763"/>
    <lineage>
        <taxon>Eukaryota</taxon>
        <taxon>Discoba</taxon>
        <taxon>Heterolobosea</taxon>
        <taxon>Tetramitia</taxon>
        <taxon>Eutetramitia</taxon>
        <taxon>Vahlkampfiidae</taxon>
        <taxon>Naegleria</taxon>
    </lineage>
</organism>
<gene>
    <name evidence="4" type="ORF">FDP41_003577</name>
</gene>
<dbReference type="EMBL" id="VFQX01000034">
    <property type="protein sequence ID" value="KAF0977585.1"/>
    <property type="molecule type" value="Genomic_DNA"/>
</dbReference>
<dbReference type="InterPro" id="IPR036047">
    <property type="entry name" value="F-box-like_dom_sf"/>
</dbReference>
<keyword evidence="5" id="KW-1185">Reference proteome</keyword>
<dbReference type="PROSITE" id="PS50127">
    <property type="entry name" value="UBC_2"/>
    <property type="match status" value="1"/>
</dbReference>
<dbReference type="SUPFAM" id="SSF54495">
    <property type="entry name" value="UBC-like"/>
    <property type="match status" value="1"/>
</dbReference>
<comment type="caution">
    <text evidence="4">The sequence shown here is derived from an EMBL/GenBank/DDBJ whole genome shotgun (WGS) entry which is preliminary data.</text>
</comment>
<dbReference type="Gene3D" id="1.20.1280.50">
    <property type="match status" value="1"/>
</dbReference>
<dbReference type="InterPro" id="IPR016135">
    <property type="entry name" value="UBQ-conjugating_enzyme/RWD"/>
</dbReference>
<name>A0A6A5BW80_NAEFO</name>
<dbReference type="SUPFAM" id="SSF81383">
    <property type="entry name" value="F-box domain"/>
    <property type="match status" value="1"/>
</dbReference>
<evidence type="ECO:0000259" key="2">
    <source>
        <dbReference type="PROSITE" id="PS50127"/>
    </source>
</evidence>
<protein>
    <recommendedName>
        <fullName evidence="6">UBC core domain-containing protein</fullName>
    </recommendedName>
</protein>
<dbReference type="PROSITE" id="PS50181">
    <property type="entry name" value="FBOX"/>
    <property type="match status" value="1"/>
</dbReference>
<dbReference type="PANTHER" id="PTHR24067">
    <property type="entry name" value="UBIQUITIN-CONJUGATING ENZYME E2"/>
    <property type="match status" value="1"/>
</dbReference>
<evidence type="ECO:0000259" key="3">
    <source>
        <dbReference type="PROSITE" id="PS50181"/>
    </source>
</evidence>
<proteinExistence type="predicted"/>
<feature type="domain" description="UBC core" evidence="2">
    <location>
        <begin position="1"/>
        <end position="131"/>
    </location>
</feature>
<feature type="region of interest" description="Disordered" evidence="1">
    <location>
        <begin position="551"/>
        <end position="579"/>
    </location>
</feature>
<evidence type="ECO:0000313" key="5">
    <source>
        <dbReference type="Proteomes" id="UP000444721"/>
    </source>
</evidence>
<dbReference type="VEuPathDB" id="AmoebaDB:NfTy_070400"/>
<evidence type="ECO:0000256" key="1">
    <source>
        <dbReference type="SAM" id="MobiDB-lite"/>
    </source>
</evidence>
<dbReference type="Pfam" id="PF00179">
    <property type="entry name" value="UQ_con"/>
    <property type="match status" value="1"/>
</dbReference>
<dbReference type="Proteomes" id="UP000444721">
    <property type="component" value="Unassembled WGS sequence"/>
</dbReference>
<dbReference type="RefSeq" id="XP_044562298.1">
    <property type="nucleotide sequence ID" value="XM_044706896.1"/>
</dbReference>
<sequence length="579" mass="67497">MTWHATLLAHPDSDYAGIILHLVMAFPEDYPQRSCKVQLLNSLHHSHVHGDGHICLDMLQTHHSHERYFGWSSSYSVMSILLQLQAFLFEEEKDQIYYIQEDVNKSKKFKYLPHHDPENGKIWPCAPYWDVNAILNGKSALKSTKIGLTSGSTPKIHNLKGMTSSTTCLFMDLPQEMLIHIFDYLTTIELKTLEKVCTTFRQLVNSREFSTARELVCFYSKLTFREDTLGIGLFIYENKKGRYELSTSLDLIGYKAFHRDGVRKGVWNANFNFWLPLYINKQHANVNYFRDSIACIRRECPGFLDERAIPEKCKDDFPYLAMDLLSRLMNTMIVEIMKGYSHASIKALQGYCHFHRWMIYLAQTYGPELGILKSVHRFLNYAKACHKNECPDLGVFLRLSVLGPDGITWDSIKEVVVHEVTVRNAFWIQLKDPNMANLNDGNDIARVKISWESSQVSCRLIMFHVFFLRQFVEKHRDRSLEMIGRMYDVNYGCPEGNFEHVLQKGIFKILRISRLSEYFQYIGMMSEYLDSTAKIADYLRKCAKRSIEVGYTQPQQQQQKQRRVSSGSSGDYNDRRRYR</sequence>
<dbReference type="InterPro" id="IPR001810">
    <property type="entry name" value="F-box_dom"/>
</dbReference>
<dbReference type="InterPro" id="IPR050113">
    <property type="entry name" value="Ub_conjugating_enzyme"/>
</dbReference>
<dbReference type="OrthoDB" id="109543at2759"/>
<reference evidence="4 5" key="1">
    <citation type="journal article" date="2019" name="Sci. Rep.">
        <title>Nanopore sequencing improves the draft genome of the human pathogenic amoeba Naegleria fowleri.</title>
        <authorList>
            <person name="Liechti N."/>
            <person name="Schurch N."/>
            <person name="Bruggmann R."/>
            <person name="Wittwer M."/>
        </authorList>
    </citation>
    <scope>NUCLEOTIDE SEQUENCE [LARGE SCALE GENOMIC DNA]</scope>
    <source>
        <strain evidence="4 5">ATCC 30894</strain>
    </source>
</reference>
<accession>A0A6A5BW80</accession>
<evidence type="ECO:0000313" key="4">
    <source>
        <dbReference type="EMBL" id="KAF0977585.1"/>
    </source>
</evidence>
<feature type="domain" description="F-box" evidence="3">
    <location>
        <begin position="167"/>
        <end position="215"/>
    </location>
</feature>
<dbReference type="VEuPathDB" id="AmoebaDB:NF0117710"/>
<dbReference type="InterPro" id="IPR000608">
    <property type="entry name" value="UBC"/>
</dbReference>
<evidence type="ECO:0008006" key="6">
    <source>
        <dbReference type="Google" id="ProtNLM"/>
    </source>
</evidence>
<dbReference type="GeneID" id="68110795"/>
<dbReference type="Pfam" id="PF12937">
    <property type="entry name" value="F-box-like"/>
    <property type="match status" value="1"/>
</dbReference>
<dbReference type="VEuPathDB" id="AmoebaDB:FDP41_003577"/>
<dbReference type="OMA" id="KILAFQV"/>
<dbReference type="AlphaFoldDB" id="A0A6A5BW80"/>
<dbReference type="Gene3D" id="3.10.110.10">
    <property type="entry name" value="Ubiquitin Conjugating Enzyme"/>
    <property type="match status" value="1"/>
</dbReference>